<dbReference type="SUPFAM" id="SSF46689">
    <property type="entry name" value="Homeodomain-like"/>
    <property type="match status" value="1"/>
</dbReference>
<accession>A0A4R7ZAB8</accession>
<evidence type="ECO:0000256" key="5">
    <source>
        <dbReference type="SAM" id="MobiDB-lite"/>
    </source>
</evidence>
<dbReference type="Pfam" id="PF00440">
    <property type="entry name" value="TetR_N"/>
    <property type="match status" value="1"/>
</dbReference>
<evidence type="ECO:0000256" key="1">
    <source>
        <dbReference type="ARBA" id="ARBA00023015"/>
    </source>
</evidence>
<dbReference type="InterPro" id="IPR023772">
    <property type="entry name" value="DNA-bd_HTH_TetR-type_CS"/>
</dbReference>
<keyword evidence="1" id="KW-0805">Transcription regulation</keyword>
<protein>
    <submittedName>
        <fullName evidence="7">TetR family transcriptional regulator</fullName>
    </submittedName>
</protein>
<dbReference type="PANTHER" id="PTHR30055:SF148">
    <property type="entry name" value="TETR-FAMILY TRANSCRIPTIONAL REGULATOR"/>
    <property type="match status" value="1"/>
</dbReference>
<dbReference type="InterPro" id="IPR011075">
    <property type="entry name" value="TetR_C"/>
</dbReference>
<dbReference type="Proteomes" id="UP000295447">
    <property type="component" value="Unassembled WGS sequence"/>
</dbReference>
<evidence type="ECO:0000256" key="3">
    <source>
        <dbReference type="ARBA" id="ARBA00023163"/>
    </source>
</evidence>
<dbReference type="InterPro" id="IPR009057">
    <property type="entry name" value="Homeodomain-like_sf"/>
</dbReference>
<dbReference type="OrthoDB" id="9796019at2"/>
<dbReference type="Gene3D" id="1.10.10.60">
    <property type="entry name" value="Homeodomain-like"/>
    <property type="match status" value="1"/>
</dbReference>
<dbReference type="InterPro" id="IPR050109">
    <property type="entry name" value="HTH-type_TetR-like_transc_reg"/>
</dbReference>
<dbReference type="PRINTS" id="PR00455">
    <property type="entry name" value="HTHTETR"/>
</dbReference>
<dbReference type="EMBL" id="SODF01000004">
    <property type="protein sequence ID" value="TDW14407.1"/>
    <property type="molecule type" value="Genomic_DNA"/>
</dbReference>
<dbReference type="PANTHER" id="PTHR30055">
    <property type="entry name" value="HTH-TYPE TRANSCRIPTIONAL REGULATOR RUTR"/>
    <property type="match status" value="1"/>
</dbReference>
<dbReference type="Gene3D" id="1.10.357.10">
    <property type="entry name" value="Tetracycline Repressor, domain 2"/>
    <property type="match status" value="1"/>
</dbReference>
<evidence type="ECO:0000313" key="7">
    <source>
        <dbReference type="EMBL" id="TDW14407.1"/>
    </source>
</evidence>
<evidence type="ECO:0000313" key="8">
    <source>
        <dbReference type="Proteomes" id="UP000295447"/>
    </source>
</evidence>
<feature type="compositionally biased region" description="Polar residues" evidence="5">
    <location>
        <begin position="202"/>
        <end position="218"/>
    </location>
</feature>
<sequence length="237" mass="26185">MEPIHGVRPRRGRPRDPEAEPRIRRYAVQLLLERGFEGMTVDDVAEAAGVGKATIYRRWASKELLANDAMADLFDIAIPDADTGSIAGDLRQVYRYALEFVNTERGLAVIRLAVSEANRDERTAAIYRDVLERRIVLTKAALDRARTRGEPIKSTADPVLMVEWMAGVFVIRALTGQPMPSPEDADRLVDVTLQAVMDRSTQDSATQDRATQDSSTAQARPESQLANGEFGNAPHIA</sequence>
<proteinExistence type="predicted"/>
<gene>
    <name evidence="7" type="ORF">EV650_7998</name>
</gene>
<keyword evidence="2 4" id="KW-0238">DNA-binding</keyword>
<dbReference type="AlphaFoldDB" id="A0A4R7ZAB8"/>
<evidence type="ECO:0000259" key="6">
    <source>
        <dbReference type="PROSITE" id="PS50977"/>
    </source>
</evidence>
<feature type="DNA-binding region" description="H-T-H motif" evidence="4">
    <location>
        <begin position="40"/>
        <end position="59"/>
    </location>
</feature>
<dbReference type="PROSITE" id="PS50977">
    <property type="entry name" value="HTH_TETR_2"/>
    <property type="match status" value="1"/>
</dbReference>
<evidence type="ECO:0000256" key="2">
    <source>
        <dbReference type="ARBA" id="ARBA00023125"/>
    </source>
</evidence>
<feature type="domain" description="HTH tetR-type" evidence="6">
    <location>
        <begin position="17"/>
        <end position="77"/>
    </location>
</feature>
<dbReference type="InterPro" id="IPR001647">
    <property type="entry name" value="HTH_TetR"/>
</dbReference>
<evidence type="ECO:0000256" key="4">
    <source>
        <dbReference type="PROSITE-ProRule" id="PRU00335"/>
    </source>
</evidence>
<dbReference type="InterPro" id="IPR036271">
    <property type="entry name" value="Tet_transcr_reg_TetR-rel_C_sf"/>
</dbReference>
<dbReference type="Pfam" id="PF16859">
    <property type="entry name" value="TetR_C_11"/>
    <property type="match status" value="1"/>
</dbReference>
<keyword evidence="3" id="KW-0804">Transcription</keyword>
<keyword evidence="8" id="KW-1185">Reference proteome</keyword>
<organism evidence="7 8">
    <name type="scientific">Kribbella kalugense</name>
    <dbReference type="NCBI Taxonomy" id="2512221"/>
    <lineage>
        <taxon>Bacteria</taxon>
        <taxon>Bacillati</taxon>
        <taxon>Actinomycetota</taxon>
        <taxon>Actinomycetes</taxon>
        <taxon>Propionibacteriales</taxon>
        <taxon>Kribbellaceae</taxon>
        <taxon>Kribbella</taxon>
    </lineage>
</organism>
<name>A0A4R7ZAB8_9ACTN</name>
<dbReference type="GO" id="GO:0003700">
    <property type="term" value="F:DNA-binding transcription factor activity"/>
    <property type="evidence" value="ECO:0007669"/>
    <property type="project" value="TreeGrafter"/>
</dbReference>
<dbReference type="GO" id="GO:0000976">
    <property type="term" value="F:transcription cis-regulatory region binding"/>
    <property type="evidence" value="ECO:0007669"/>
    <property type="project" value="TreeGrafter"/>
</dbReference>
<reference evidence="7 8" key="1">
    <citation type="submission" date="2019-03" db="EMBL/GenBank/DDBJ databases">
        <title>Genomic Encyclopedia of Type Strains, Phase III (KMG-III): the genomes of soil and plant-associated and newly described type strains.</title>
        <authorList>
            <person name="Whitman W."/>
        </authorList>
    </citation>
    <scope>NUCLEOTIDE SEQUENCE [LARGE SCALE GENOMIC DNA]</scope>
    <source>
        <strain evidence="7 8">VKM Ac-2570</strain>
    </source>
</reference>
<dbReference type="PROSITE" id="PS01081">
    <property type="entry name" value="HTH_TETR_1"/>
    <property type="match status" value="1"/>
</dbReference>
<comment type="caution">
    <text evidence="7">The sequence shown here is derived from an EMBL/GenBank/DDBJ whole genome shotgun (WGS) entry which is preliminary data.</text>
</comment>
<feature type="region of interest" description="Disordered" evidence="5">
    <location>
        <begin position="199"/>
        <end position="237"/>
    </location>
</feature>
<dbReference type="SUPFAM" id="SSF48498">
    <property type="entry name" value="Tetracyclin repressor-like, C-terminal domain"/>
    <property type="match status" value="1"/>
</dbReference>